<name>A0ABT6M0H6_9ACTN</name>
<comment type="caution">
    <text evidence="2">The sequence shown here is derived from an EMBL/GenBank/DDBJ whole genome shotgun (WGS) entry which is preliminary data.</text>
</comment>
<evidence type="ECO:0000313" key="3">
    <source>
        <dbReference type="Proteomes" id="UP001160499"/>
    </source>
</evidence>
<accession>A0ABT6M0H6</accession>
<dbReference type="SUPFAM" id="SSF56349">
    <property type="entry name" value="DNA breaking-rejoining enzymes"/>
    <property type="match status" value="1"/>
</dbReference>
<dbReference type="InterPro" id="IPR011010">
    <property type="entry name" value="DNA_brk_join_enz"/>
</dbReference>
<sequence length="152" mass="16901">MRPVLTLRLASFDDSQDAVLLIHMFHQFAHGGTISVPTDSAARGTRERVTCITGGPAEYNTADHLRRESRLCERTCSIATRSHPHTASADTSHGYITHLTEFGYPARFVQEQVGHSHASTTAVYMGVSNEYRNQLLEASLKRRLGDDWDVTS</sequence>
<proteinExistence type="predicted"/>
<keyword evidence="1" id="KW-0233">DNA recombination</keyword>
<dbReference type="InterPro" id="IPR013762">
    <property type="entry name" value="Integrase-like_cat_sf"/>
</dbReference>
<dbReference type="Gene3D" id="1.10.443.10">
    <property type="entry name" value="Intergrase catalytic core"/>
    <property type="match status" value="1"/>
</dbReference>
<dbReference type="Proteomes" id="UP001160499">
    <property type="component" value="Unassembled WGS sequence"/>
</dbReference>
<gene>
    <name evidence="2" type="ORF">M2283_009414</name>
</gene>
<keyword evidence="3" id="KW-1185">Reference proteome</keyword>
<organism evidence="2 3">
    <name type="scientific">Streptomyces pseudovenezuelae</name>
    <dbReference type="NCBI Taxonomy" id="67350"/>
    <lineage>
        <taxon>Bacteria</taxon>
        <taxon>Bacillati</taxon>
        <taxon>Actinomycetota</taxon>
        <taxon>Actinomycetes</taxon>
        <taxon>Kitasatosporales</taxon>
        <taxon>Streptomycetaceae</taxon>
        <taxon>Streptomyces</taxon>
        <taxon>Streptomyces aurantiacus group</taxon>
    </lineage>
</organism>
<evidence type="ECO:0000313" key="2">
    <source>
        <dbReference type="EMBL" id="MDH6222067.1"/>
    </source>
</evidence>
<protein>
    <submittedName>
        <fullName evidence="2">Integrase</fullName>
    </submittedName>
</protein>
<dbReference type="EMBL" id="JARXVH010000029">
    <property type="protein sequence ID" value="MDH6222067.1"/>
    <property type="molecule type" value="Genomic_DNA"/>
</dbReference>
<reference evidence="2 3" key="1">
    <citation type="submission" date="2023-04" db="EMBL/GenBank/DDBJ databases">
        <title>Forest soil microbial communities from Buena Vista Peninsula, Colon Province, Panama.</title>
        <authorList>
            <person name="Bouskill N."/>
        </authorList>
    </citation>
    <scope>NUCLEOTIDE SEQUENCE [LARGE SCALE GENOMIC DNA]</scope>
    <source>
        <strain evidence="2 3">GGS1</strain>
    </source>
</reference>
<evidence type="ECO:0000256" key="1">
    <source>
        <dbReference type="ARBA" id="ARBA00023172"/>
    </source>
</evidence>